<evidence type="ECO:0000313" key="3">
    <source>
        <dbReference type="Proteomes" id="UP001396334"/>
    </source>
</evidence>
<dbReference type="Proteomes" id="UP001396334">
    <property type="component" value="Unassembled WGS sequence"/>
</dbReference>
<proteinExistence type="predicted"/>
<sequence length="121" mass="14062">MELREDYPPANEAISEPQTPRKRKNSSKMMKNKQRFSDEQIRLMESIFESETRLDRREEKVAGGERVDNKSPYVFKTGERDGEAELIRLICLIIRVVVSLDLREQLANAFCAITVEKESLD</sequence>
<feature type="compositionally biased region" description="Basic residues" evidence="1">
    <location>
        <begin position="20"/>
        <end position="34"/>
    </location>
</feature>
<protein>
    <submittedName>
        <fullName evidence="2">Uncharacterized protein</fullName>
    </submittedName>
</protein>
<dbReference type="EMBL" id="JBBPBN010000004">
    <property type="protein sequence ID" value="KAK9039876.1"/>
    <property type="molecule type" value="Genomic_DNA"/>
</dbReference>
<evidence type="ECO:0000313" key="2">
    <source>
        <dbReference type="EMBL" id="KAK9039876.1"/>
    </source>
</evidence>
<comment type="caution">
    <text evidence="2">The sequence shown here is derived from an EMBL/GenBank/DDBJ whole genome shotgun (WGS) entry which is preliminary data.</text>
</comment>
<feature type="region of interest" description="Disordered" evidence="1">
    <location>
        <begin position="1"/>
        <end position="35"/>
    </location>
</feature>
<gene>
    <name evidence="2" type="ORF">V6N11_015062</name>
</gene>
<name>A0ABR2TR50_9ROSI</name>
<accession>A0ABR2TR50</accession>
<reference evidence="2 3" key="1">
    <citation type="journal article" date="2024" name="G3 (Bethesda)">
        <title>Genome assembly of Hibiscus sabdariffa L. provides insights into metabolisms of medicinal natural products.</title>
        <authorList>
            <person name="Kim T."/>
        </authorList>
    </citation>
    <scope>NUCLEOTIDE SEQUENCE [LARGE SCALE GENOMIC DNA]</scope>
    <source>
        <strain evidence="2">TK-2024</strain>
        <tissue evidence="2">Old leaves</tissue>
    </source>
</reference>
<keyword evidence="3" id="KW-1185">Reference proteome</keyword>
<evidence type="ECO:0000256" key="1">
    <source>
        <dbReference type="SAM" id="MobiDB-lite"/>
    </source>
</evidence>
<organism evidence="2 3">
    <name type="scientific">Hibiscus sabdariffa</name>
    <name type="common">roselle</name>
    <dbReference type="NCBI Taxonomy" id="183260"/>
    <lineage>
        <taxon>Eukaryota</taxon>
        <taxon>Viridiplantae</taxon>
        <taxon>Streptophyta</taxon>
        <taxon>Embryophyta</taxon>
        <taxon>Tracheophyta</taxon>
        <taxon>Spermatophyta</taxon>
        <taxon>Magnoliopsida</taxon>
        <taxon>eudicotyledons</taxon>
        <taxon>Gunneridae</taxon>
        <taxon>Pentapetalae</taxon>
        <taxon>rosids</taxon>
        <taxon>malvids</taxon>
        <taxon>Malvales</taxon>
        <taxon>Malvaceae</taxon>
        <taxon>Malvoideae</taxon>
        <taxon>Hibiscus</taxon>
    </lineage>
</organism>